<proteinExistence type="predicted"/>
<sequence>MVAQIPRDKIALFADVFEAMFYGFSIAMYIITMWILLRHRTRKQINTGMVSVACLLFIFSTIHIAIDIYRINEGVFKHPDPIERAAWFRNPALPSWIFKNSVYSLQTILGDGVVVYRCYKVWGSIRIIILPSLLWISVVVTSVGSIYSVSRVTAVPGFLTGTAENWITAFIFAALTCNFIATALLAFRLASIDRSARRYRVGRGLTASVFRVVIDAGALYSFMLLTMLICTLLKNNGCYFILKSATSIISIAFYLIILRLGLCTWPGGTDVESRASSFHAEALTRPVRPVDVHTDDGCSEEEGKEVHE</sequence>
<feature type="transmembrane region" description="Helical" evidence="1">
    <location>
        <begin position="96"/>
        <end position="116"/>
    </location>
</feature>
<keyword evidence="3" id="KW-1185">Reference proteome</keyword>
<protein>
    <recommendedName>
        <fullName evidence="4">Taste receptor type 2</fullName>
    </recommendedName>
</protein>
<feature type="transmembrane region" description="Helical" evidence="1">
    <location>
        <begin position="128"/>
        <end position="147"/>
    </location>
</feature>
<feature type="transmembrane region" description="Helical" evidence="1">
    <location>
        <begin position="49"/>
        <end position="71"/>
    </location>
</feature>
<reference evidence="2 3" key="1">
    <citation type="journal article" date="2024" name="J Genomics">
        <title>Draft genome sequencing and assembly of Favolaschia claudopus CIRM-BRFM 2984 isolated from oak limbs.</title>
        <authorList>
            <person name="Navarro D."/>
            <person name="Drula E."/>
            <person name="Chaduli D."/>
            <person name="Cazenave R."/>
            <person name="Ahrendt S."/>
            <person name="Wang J."/>
            <person name="Lipzen A."/>
            <person name="Daum C."/>
            <person name="Barry K."/>
            <person name="Grigoriev I.V."/>
            <person name="Favel A."/>
            <person name="Rosso M.N."/>
            <person name="Martin F."/>
        </authorList>
    </citation>
    <scope>NUCLEOTIDE SEQUENCE [LARGE SCALE GENOMIC DNA]</scope>
    <source>
        <strain evidence="2 3">CIRM-BRFM 2984</strain>
    </source>
</reference>
<dbReference type="AlphaFoldDB" id="A0AAW0CDQ5"/>
<feature type="transmembrane region" description="Helical" evidence="1">
    <location>
        <begin position="167"/>
        <end position="187"/>
    </location>
</feature>
<feature type="transmembrane region" description="Helical" evidence="1">
    <location>
        <begin position="208"/>
        <end position="234"/>
    </location>
</feature>
<organism evidence="2 3">
    <name type="scientific">Favolaschia claudopus</name>
    <dbReference type="NCBI Taxonomy" id="2862362"/>
    <lineage>
        <taxon>Eukaryota</taxon>
        <taxon>Fungi</taxon>
        <taxon>Dikarya</taxon>
        <taxon>Basidiomycota</taxon>
        <taxon>Agaricomycotina</taxon>
        <taxon>Agaricomycetes</taxon>
        <taxon>Agaricomycetidae</taxon>
        <taxon>Agaricales</taxon>
        <taxon>Marasmiineae</taxon>
        <taxon>Mycenaceae</taxon>
        <taxon>Favolaschia</taxon>
    </lineage>
</organism>
<feature type="transmembrane region" description="Helical" evidence="1">
    <location>
        <begin position="20"/>
        <end position="37"/>
    </location>
</feature>
<gene>
    <name evidence="2" type="ORF">R3P38DRAFT_619075</name>
</gene>
<evidence type="ECO:0000256" key="1">
    <source>
        <dbReference type="SAM" id="Phobius"/>
    </source>
</evidence>
<name>A0AAW0CDQ5_9AGAR</name>
<feature type="transmembrane region" description="Helical" evidence="1">
    <location>
        <begin position="240"/>
        <end position="258"/>
    </location>
</feature>
<evidence type="ECO:0008006" key="4">
    <source>
        <dbReference type="Google" id="ProtNLM"/>
    </source>
</evidence>
<keyword evidence="1" id="KW-1133">Transmembrane helix</keyword>
<accession>A0AAW0CDQ5</accession>
<comment type="caution">
    <text evidence="2">The sequence shown here is derived from an EMBL/GenBank/DDBJ whole genome shotgun (WGS) entry which is preliminary data.</text>
</comment>
<keyword evidence="1" id="KW-0472">Membrane</keyword>
<evidence type="ECO:0000313" key="2">
    <source>
        <dbReference type="EMBL" id="KAK7036247.1"/>
    </source>
</evidence>
<evidence type="ECO:0000313" key="3">
    <source>
        <dbReference type="Proteomes" id="UP001362999"/>
    </source>
</evidence>
<keyword evidence="1" id="KW-0812">Transmembrane</keyword>
<dbReference type="EMBL" id="JAWWNJ010000019">
    <property type="protein sequence ID" value="KAK7036247.1"/>
    <property type="molecule type" value="Genomic_DNA"/>
</dbReference>
<dbReference type="Proteomes" id="UP001362999">
    <property type="component" value="Unassembled WGS sequence"/>
</dbReference>